<evidence type="ECO:0000313" key="5">
    <source>
        <dbReference type="EMBL" id="PRQ38646.1"/>
    </source>
</evidence>
<evidence type="ECO:0000313" key="6">
    <source>
        <dbReference type="Proteomes" id="UP000238479"/>
    </source>
</evidence>
<dbReference type="InterPro" id="IPR036404">
    <property type="entry name" value="Jacalin-like_lectin_dom_sf"/>
</dbReference>
<keyword evidence="2 5" id="KW-0430">Lectin</keyword>
<accession>A0A2P6QWV2</accession>
<dbReference type="SMART" id="SM00915">
    <property type="entry name" value="Jacalin"/>
    <property type="match status" value="1"/>
</dbReference>
<comment type="caution">
    <text evidence="5">The sequence shown here is derived from an EMBL/GenBank/DDBJ whole genome shotgun (WGS) entry which is preliminary data.</text>
</comment>
<dbReference type="STRING" id="74649.A0A2P6QWV2"/>
<keyword evidence="6" id="KW-1185">Reference proteome</keyword>
<dbReference type="PANTHER" id="PTHR47293">
    <property type="entry name" value="JACALIN-RELATED LECTIN 3"/>
    <property type="match status" value="1"/>
</dbReference>
<evidence type="ECO:0000256" key="3">
    <source>
        <dbReference type="SAM" id="MobiDB-lite"/>
    </source>
</evidence>
<protein>
    <submittedName>
        <fullName evidence="5">Putative jacalin-like lectin domain-containing protein</fullName>
    </submittedName>
</protein>
<evidence type="ECO:0000259" key="4">
    <source>
        <dbReference type="PROSITE" id="PS51752"/>
    </source>
</evidence>
<organism evidence="5 6">
    <name type="scientific">Rosa chinensis</name>
    <name type="common">China rose</name>
    <dbReference type="NCBI Taxonomy" id="74649"/>
    <lineage>
        <taxon>Eukaryota</taxon>
        <taxon>Viridiplantae</taxon>
        <taxon>Streptophyta</taxon>
        <taxon>Embryophyta</taxon>
        <taxon>Tracheophyta</taxon>
        <taxon>Spermatophyta</taxon>
        <taxon>Magnoliopsida</taxon>
        <taxon>eudicotyledons</taxon>
        <taxon>Gunneridae</taxon>
        <taxon>Pentapetalae</taxon>
        <taxon>rosids</taxon>
        <taxon>fabids</taxon>
        <taxon>Rosales</taxon>
        <taxon>Rosaceae</taxon>
        <taxon>Rosoideae</taxon>
        <taxon>Rosoideae incertae sedis</taxon>
        <taxon>Rosa</taxon>
    </lineage>
</organism>
<dbReference type="PANTHER" id="PTHR47293:SF68">
    <property type="entry name" value="JACALIN-RELATED LECTIN 3"/>
    <property type="match status" value="1"/>
</dbReference>
<dbReference type="FunFam" id="2.100.10.30:FF:000001">
    <property type="entry name" value="Jacalin-related lectin 33"/>
    <property type="match status" value="1"/>
</dbReference>
<name>A0A2P6QWV2_ROSCH</name>
<dbReference type="CDD" id="cd09612">
    <property type="entry name" value="Jacalin"/>
    <property type="match status" value="1"/>
</dbReference>
<dbReference type="Proteomes" id="UP000238479">
    <property type="component" value="Chromosome 4"/>
</dbReference>
<dbReference type="Gene3D" id="2.100.10.30">
    <property type="entry name" value="Jacalin-like lectin domain"/>
    <property type="match status" value="1"/>
</dbReference>
<dbReference type="GO" id="GO:0005536">
    <property type="term" value="F:D-glucose binding"/>
    <property type="evidence" value="ECO:0007669"/>
    <property type="project" value="UniProtKB-ARBA"/>
</dbReference>
<evidence type="ECO:0000256" key="2">
    <source>
        <dbReference type="ARBA" id="ARBA00022734"/>
    </source>
</evidence>
<sequence length="253" mass="28208">MLQSLKDYSGEKILWKLGPFGTESGGESFDDGAHSTVRQLLIAHDGVGVGTIQIEYDVNGISFRADKYGDQTGSDHIDTVSPVIKLDYPYEYLISVHGRYCKFWPLTTVISSLTFRSNKKSYGPYGNEDQHDKSFSIQAPGNMIVGFHGRASGFKGIRAIGAYLKPIDHHYQNGKYNLDVMPALPKPSNPLRQARYPSQTNLRNKQDDGEDDKQLTYIIAGNQVNGNEGDRNGGFVVGSNINYILHPELWRSF</sequence>
<feature type="region of interest" description="Disordered" evidence="3">
    <location>
        <begin position="187"/>
        <end position="211"/>
    </location>
</feature>
<gene>
    <name evidence="5" type="ORF">RchiOBHm_Chr4g0416301</name>
</gene>
<dbReference type="SUPFAM" id="SSF51101">
    <property type="entry name" value="Mannose-binding lectins"/>
    <property type="match status" value="1"/>
</dbReference>
<dbReference type="InterPro" id="IPR001229">
    <property type="entry name" value="Jacalin-like_lectin_dom"/>
</dbReference>
<feature type="domain" description="Jacalin-type lectin" evidence="4">
    <location>
        <begin position="14"/>
        <end position="166"/>
    </location>
</feature>
<evidence type="ECO:0000256" key="1">
    <source>
        <dbReference type="ARBA" id="ARBA00006568"/>
    </source>
</evidence>
<dbReference type="Gramene" id="PRQ38646">
    <property type="protein sequence ID" value="PRQ38646"/>
    <property type="gene ID" value="RchiOBHm_Chr4g0416301"/>
</dbReference>
<dbReference type="GO" id="GO:0005537">
    <property type="term" value="F:D-mannose binding"/>
    <property type="evidence" value="ECO:0007669"/>
    <property type="project" value="UniProtKB-ARBA"/>
</dbReference>
<dbReference type="PROSITE" id="PS51752">
    <property type="entry name" value="JACALIN_LECTIN"/>
    <property type="match status" value="1"/>
</dbReference>
<comment type="similarity">
    <text evidence="1">Belongs to the jacalin lectin family.</text>
</comment>
<dbReference type="AlphaFoldDB" id="A0A2P6QWV2"/>
<dbReference type="Pfam" id="PF01419">
    <property type="entry name" value="Jacalin"/>
    <property type="match status" value="1"/>
</dbReference>
<proteinExistence type="inferred from homology"/>
<dbReference type="EMBL" id="PDCK01000042">
    <property type="protein sequence ID" value="PRQ38646.1"/>
    <property type="molecule type" value="Genomic_DNA"/>
</dbReference>
<reference evidence="5 6" key="1">
    <citation type="journal article" date="2018" name="Nat. Genet.">
        <title>The Rosa genome provides new insights in the design of modern roses.</title>
        <authorList>
            <person name="Bendahmane M."/>
        </authorList>
    </citation>
    <scope>NUCLEOTIDE SEQUENCE [LARGE SCALE GENOMIC DNA]</scope>
    <source>
        <strain evidence="6">cv. Old Blush</strain>
    </source>
</reference>
<dbReference type="InterPro" id="IPR033734">
    <property type="entry name" value="Jacalin-like_lectin_dom_plant"/>
</dbReference>